<dbReference type="EMBL" id="MSCH01000003">
    <property type="protein sequence ID" value="PQJ53145.1"/>
    <property type="molecule type" value="Genomic_DNA"/>
</dbReference>
<reference evidence="2 3" key="1">
    <citation type="submission" date="2016-12" db="EMBL/GenBank/DDBJ databases">
        <title>Diversity of luminous bacteria.</title>
        <authorList>
            <person name="Yoshizawa S."/>
            <person name="Kogure K."/>
        </authorList>
    </citation>
    <scope>NUCLEOTIDE SEQUENCE [LARGE SCALE GENOMIC DNA]</scope>
    <source>
        <strain evidence="2 3">SA4-48</strain>
    </source>
</reference>
<sequence length="189" mass="22228">MALRFEPVDFFYDNHLWKIMKFKRGIKTIIMNKIFEQMNNILTIYSKVLVVRFDLRTTQPMKDNKLINEFNKKFKQKLKKQYNCEVAYIWVREQTLTSNNPHYHCAVMINGHKAQSSFGIAKAITAAINNLSQPLSVYYPENNAYKIKRADAESVQRAIYRLSYLAKKETKGNRPLFTSDYQASRLKAI</sequence>
<dbReference type="InterPro" id="IPR057271">
    <property type="entry name" value="YagK_YfjJ_C"/>
</dbReference>
<proteinExistence type="predicted"/>
<organism evidence="2 3">
    <name type="scientific">Psychrosphaera saromensis</name>
    <dbReference type="NCBI Taxonomy" id="716813"/>
    <lineage>
        <taxon>Bacteria</taxon>
        <taxon>Pseudomonadati</taxon>
        <taxon>Pseudomonadota</taxon>
        <taxon>Gammaproteobacteria</taxon>
        <taxon>Alteromonadales</taxon>
        <taxon>Pseudoalteromonadaceae</taxon>
        <taxon>Psychrosphaera</taxon>
    </lineage>
</organism>
<dbReference type="Pfam" id="PF11726">
    <property type="entry name" value="YagK_YfjJ_C"/>
    <property type="match status" value="1"/>
</dbReference>
<name>A0A2S7UTT0_9GAMM</name>
<comment type="caution">
    <text evidence="2">The sequence shown here is derived from an EMBL/GenBank/DDBJ whole genome shotgun (WGS) entry which is preliminary data.</text>
</comment>
<evidence type="ECO:0000313" key="3">
    <source>
        <dbReference type="Proteomes" id="UP000239007"/>
    </source>
</evidence>
<evidence type="ECO:0000259" key="1">
    <source>
        <dbReference type="Pfam" id="PF11726"/>
    </source>
</evidence>
<keyword evidence="3" id="KW-1185">Reference proteome</keyword>
<dbReference type="AlphaFoldDB" id="A0A2S7UTT0"/>
<gene>
    <name evidence="2" type="ORF">BTO11_05350</name>
</gene>
<accession>A0A2S7UTT0</accession>
<dbReference type="OrthoDB" id="5593782at2"/>
<feature type="domain" description="YagK/YfjJ C-terminal" evidence="1">
    <location>
        <begin position="43"/>
        <end position="172"/>
    </location>
</feature>
<dbReference type="Proteomes" id="UP000239007">
    <property type="component" value="Unassembled WGS sequence"/>
</dbReference>
<protein>
    <recommendedName>
        <fullName evidence="1">YagK/YfjJ C-terminal domain-containing protein</fullName>
    </recommendedName>
</protein>
<evidence type="ECO:0000313" key="2">
    <source>
        <dbReference type="EMBL" id="PQJ53145.1"/>
    </source>
</evidence>